<keyword evidence="1" id="KW-0472">Membrane</keyword>
<keyword evidence="2" id="KW-0732">Signal</keyword>
<comment type="caution">
    <text evidence="3">The sequence shown here is derived from an EMBL/GenBank/DDBJ whole genome shotgun (WGS) entry which is preliminary data.</text>
</comment>
<evidence type="ECO:0000313" key="3">
    <source>
        <dbReference type="EMBL" id="MBB3994039.1"/>
    </source>
</evidence>
<reference evidence="3 4" key="1">
    <citation type="submission" date="2020-08" db="EMBL/GenBank/DDBJ databases">
        <title>Genomic Encyclopedia of Type Strains, Phase IV (KMG-IV): sequencing the most valuable type-strain genomes for metagenomic binning, comparative biology and taxonomic classification.</title>
        <authorList>
            <person name="Goeker M."/>
        </authorList>
    </citation>
    <scope>NUCLEOTIDE SEQUENCE [LARGE SCALE GENOMIC DNA]</scope>
    <source>
        <strain evidence="3 4">DSM 102234</strain>
    </source>
</reference>
<evidence type="ECO:0000256" key="1">
    <source>
        <dbReference type="SAM" id="Phobius"/>
    </source>
</evidence>
<evidence type="ECO:0008006" key="5">
    <source>
        <dbReference type="Google" id="ProtNLM"/>
    </source>
</evidence>
<dbReference type="AlphaFoldDB" id="A0A7W6H1R9"/>
<dbReference type="EMBL" id="JACIEI010000004">
    <property type="protein sequence ID" value="MBB3994039.1"/>
    <property type="molecule type" value="Genomic_DNA"/>
</dbReference>
<protein>
    <recommendedName>
        <fullName evidence="5">Ferrochelatase</fullName>
    </recommendedName>
</protein>
<proteinExistence type="predicted"/>
<evidence type="ECO:0000256" key="2">
    <source>
        <dbReference type="SAM" id="SignalP"/>
    </source>
</evidence>
<keyword evidence="1" id="KW-0812">Transmembrane</keyword>
<dbReference type="Proteomes" id="UP000530268">
    <property type="component" value="Unassembled WGS sequence"/>
</dbReference>
<evidence type="ECO:0000313" key="4">
    <source>
        <dbReference type="Proteomes" id="UP000530268"/>
    </source>
</evidence>
<organism evidence="3 4">
    <name type="scientific">Sulfitobacter undariae</name>
    <dbReference type="NCBI Taxonomy" id="1563671"/>
    <lineage>
        <taxon>Bacteria</taxon>
        <taxon>Pseudomonadati</taxon>
        <taxon>Pseudomonadota</taxon>
        <taxon>Alphaproteobacteria</taxon>
        <taxon>Rhodobacterales</taxon>
        <taxon>Roseobacteraceae</taxon>
        <taxon>Sulfitobacter</taxon>
    </lineage>
</organism>
<gene>
    <name evidence="3" type="ORF">GGR95_001680</name>
</gene>
<sequence length="80" mass="7739">MLKTLSVAALLATTSTVAFAGSLAPYEETVVEDKGVFVPATGSGIGAPAIIGGVVAAVAIAALISNDDDDKTAGTTGTTD</sequence>
<keyword evidence="4" id="KW-1185">Reference proteome</keyword>
<feature type="transmembrane region" description="Helical" evidence="1">
    <location>
        <begin position="44"/>
        <end position="64"/>
    </location>
</feature>
<feature type="signal peptide" evidence="2">
    <location>
        <begin position="1"/>
        <end position="20"/>
    </location>
</feature>
<accession>A0A7W6H1R9</accession>
<feature type="chain" id="PRO_5030660194" description="Ferrochelatase" evidence="2">
    <location>
        <begin position="21"/>
        <end position="80"/>
    </location>
</feature>
<keyword evidence="1" id="KW-1133">Transmembrane helix</keyword>
<name>A0A7W6H1R9_9RHOB</name>
<dbReference type="RefSeq" id="WP_184564699.1">
    <property type="nucleotide sequence ID" value="NZ_JACIEI010000004.1"/>
</dbReference>